<dbReference type="InterPro" id="IPR039977">
    <property type="entry name" value="Suv4-20/Set9"/>
</dbReference>
<dbReference type="GO" id="GO:0005634">
    <property type="term" value="C:nucleus"/>
    <property type="evidence" value="ECO:0007669"/>
    <property type="project" value="UniProtKB-SubCell"/>
</dbReference>
<feature type="compositionally biased region" description="Polar residues" evidence="16">
    <location>
        <begin position="283"/>
        <end position="297"/>
    </location>
</feature>
<keyword evidence="4" id="KW-0158">Chromosome</keyword>
<sequence>MTAKVLCETDDLVTSLALDPLLGFTTHKMNISFTPFDVDRGKLLEALKEFINNQDYEKAYKNLTAWSWFPRYLNSKSRNQQSTFKEHIFRYLRIFDKESGFRVCICERYSLEGNCGAKVVTTKKWYKNEKIHYLVGCIAELSEKEEADLLHPGKNDFSVMYSCRKNCAQLWLGPAAFINHDCRPNCKFVPTGRDSACVEVLRDIDAGEEITCFYGEDFFGDNNSYCECETCERRGRGAFSTKTPKHTFGLESRLVYCLRETDNRLNRFKKQANTAEKPLNRNDLLSNIDPNSSSNPCRNILPMLDVQKKKARNRKRTHNKVKENSSVTRSLRNNSDMHKNLTSNNSEDSNSSSEPNHGNSLRNEVIPPKRGCSNFPKASHKSAPTSHTQAHFLGQSTAFGVETTSEKAAETKAATESFNDEINSILSAIDLDKSFDASPDSLDGVVSSEEVLPPVDVGLGNIEDLCFVEESNQEIQIVPNQDNFDNGDSLPEIIVEPNVKYQFDSGFVSESNDLLVESVVVEDAVITPVSVIDSYSGNNIFPDLEVIESAPLDEESDNPESLPTLDSIEDLPEERGLLLSHMKETLKAITEKIQTSMPERALYPEPESQFYLDQEEGPPKLLDPHGISINPELPLVDQSHPKSIPRIIEVEDLSEDQLWSVTYKDLSPLSTPVKNSVFSNPPTTVVNLQEEDPWEDVSEEEIDVEALYPSPLKLKWTDGNPKIATASEKDSLPSSPEKVILRIKRTNGIVSSSTDTLEPETRTKCDSSSKSSSHSSRCSRYKKKKSKHKKHCRHHRHHHKSNDKHYRVKVLRRNSPNSYEVCSKVEEEKNMDFSDYLKRVGEVKFKRIKLKYGVNSSLNIDIPPKKHKKVS</sequence>
<dbReference type="InterPro" id="IPR041938">
    <property type="entry name" value="Hist-Lys_N-MTase_N"/>
</dbReference>
<dbReference type="Proteomes" id="UP000827092">
    <property type="component" value="Unassembled WGS sequence"/>
</dbReference>
<evidence type="ECO:0000313" key="19">
    <source>
        <dbReference type="Proteomes" id="UP000827092"/>
    </source>
</evidence>
<evidence type="ECO:0000259" key="17">
    <source>
        <dbReference type="PROSITE" id="PS50280"/>
    </source>
</evidence>
<evidence type="ECO:0000256" key="9">
    <source>
        <dbReference type="ARBA" id="ARBA00022853"/>
    </source>
</evidence>
<evidence type="ECO:0000256" key="2">
    <source>
        <dbReference type="ARBA" id="ARBA00004286"/>
    </source>
</evidence>
<evidence type="ECO:0000313" key="18">
    <source>
        <dbReference type="EMBL" id="KAG8182548.1"/>
    </source>
</evidence>
<dbReference type="PANTHER" id="PTHR12977:SF4">
    <property type="entry name" value="HISTONE-LYSINE N-METHYLTRANSFERASE KMT5B"/>
    <property type="match status" value="1"/>
</dbReference>
<dbReference type="SMART" id="SM00317">
    <property type="entry name" value="SET"/>
    <property type="match status" value="1"/>
</dbReference>
<dbReference type="Gene3D" id="2.170.270.10">
    <property type="entry name" value="SET domain"/>
    <property type="match status" value="1"/>
</dbReference>
<feature type="compositionally biased region" description="Low complexity" evidence="16">
    <location>
        <begin position="343"/>
        <end position="356"/>
    </location>
</feature>
<dbReference type="SUPFAM" id="SSF82199">
    <property type="entry name" value="SET domain"/>
    <property type="match status" value="1"/>
</dbReference>
<protein>
    <recommendedName>
        <fullName evidence="15">Histone-lysine N-methyltransferase Suv4-20</fullName>
        <ecNumber evidence="3">2.1.1.362</ecNumber>
    </recommendedName>
</protein>
<accession>A0AAV6UFU0</accession>
<evidence type="ECO:0000256" key="13">
    <source>
        <dbReference type="ARBA" id="ARBA00051837"/>
    </source>
</evidence>
<dbReference type="GO" id="GO:0140941">
    <property type="term" value="F:histone H4K20me methyltransferase activity"/>
    <property type="evidence" value="ECO:0007669"/>
    <property type="project" value="UniProtKB-EC"/>
</dbReference>
<dbReference type="InterPro" id="IPR025790">
    <property type="entry name" value="Suv4-20_animal"/>
</dbReference>
<evidence type="ECO:0000256" key="16">
    <source>
        <dbReference type="SAM" id="MobiDB-lite"/>
    </source>
</evidence>
<keyword evidence="7" id="KW-0808">Transferase</keyword>
<dbReference type="InterPro" id="IPR001214">
    <property type="entry name" value="SET_dom"/>
</dbReference>
<keyword evidence="10" id="KW-0805">Transcription regulation</keyword>
<name>A0AAV6UFU0_9ARAC</name>
<dbReference type="Gene3D" id="1.10.10.1700">
    <property type="entry name" value="Histone-lysine N-methyltransferase"/>
    <property type="match status" value="1"/>
</dbReference>
<dbReference type="FunFam" id="1.10.10.1700:FF:000001">
    <property type="entry name" value="Histone-lysine N-methyltransferase"/>
    <property type="match status" value="1"/>
</dbReference>
<dbReference type="PROSITE" id="PS50280">
    <property type="entry name" value="SET"/>
    <property type="match status" value="1"/>
</dbReference>
<keyword evidence="11" id="KW-0804">Transcription</keyword>
<dbReference type="EC" id="2.1.1.362" evidence="3"/>
<feature type="compositionally biased region" description="Polar residues" evidence="16">
    <location>
        <begin position="324"/>
        <end position="334"/>
    </location>
</feature>
<keyword evidence="9" id="KW-0156">Chromatin regulator</keyword>
<evidence type="ECO:0000256" key="10">
    <source>
        <dbReference type="ARBA" id="ARBA00023015"/>
    </source>
</evidence>
<feature type="region of interest" description="Disordered" evidence="16">
    <location>
        <begin position="751"/>
        <end position="805"/>
    </location>
</feature>
<reference evidence="18 19" key="1">
    <citation type="journal article" date="2022" name="Nat. Ecol. Evol.">
        <title>A masculinizing supergene underlies an exaggerated male reproductive morph in a spider.</title>
        <authorList>
            <person name="Hendrickx F."/>
            <person name="De Corte Z."/>
            <person name="Sonet G."/>
            <person name="Van Belleghem S.M."/>
            <person name="Kostlbacher S."/>
            <person name="Vangestel C."/>
        </authorList>
    </citation>
    <scope>NUCLEOTIDE SEQUENCE [LARGE SCALE GENOMIC DNA]</scope>
    <source>
        <strain evidence="18">W744_W776</strain>
    </source>
</reference>
<feature type="compositionally biased region" description="Basic residues" evidence="16">
    <location>
        <begin position="777"/>
        <end position="805"/>
    </location>
</feature>
<feature type="compositionally biased region" description="Basic residues" evidence="16">
    <location>
        <begin position="309"/>
        <end position="319"/>
    </location>
</feature>
<keyword evidence="19" id="KW-1185">Reference proteome</keyword>
<dbReference type="EMBL" id="JAFNEN010000460">
    <property type="protein sequence ID" value="KAG8182548.1"/>
    <property type="molecule type" value="Genomic_DNA"/>
</dbReference>
<evidence type="ECO:0000256" key="5">
    <source>
        <dbReference type="ARBA" id="ARBA00022491"/>
    </source>
</evidence>
<evidence type="ECO:0000256" key="1">
    <source>
        <dbReference type="ARBA" id="ARBA00004123"/>
    </source>
</evidence>
<evidence type="ECO:0000256" key="12">
    <source>
        <dbReference type="ARBA" id="ARBA00023242"/>
    </source>
</evidence>
<keyword evidence="12" id="KW-0539">Nucleus</keyword>
<dbReference type="GO" id="GO:0032259">
    <property type="term" value="P:methylation"/>
    <property type="evidence" value="ECO:0007669"/>
    <property type="project" value="UniProtKB-KW"/>
</dbReference>
<evidence type="ECO:0000256" key="8">
    <source>
        <dbReference type="ARBA" id="ARBA00022691"/>
    </source>
</evidence>
<evidence type="ECO:0000256" key="4">
    <source>
        <dbReference type="ARBA" id="ARBA00022454"/>
    </source>
</evidence>
<dbReference type="Pfam" id="PF00856">
    <property type="entry name" value="SET"/>
    <property type="match status" value="1"/>
</dbReference>
<keyword evidence="5" id="KW-0678">Repressor</keyword>
<keyword evidence="6" id="KW-0489">Methyltransferase</keyword>
<feature type="region of interest" description="Disordered" evidence="16">
    <location>
        <begin position="269"/>
        <end position="387"/>
    </location>
</feature>
<comment type="catalytic activity">
    <reaction evidence="13">
        <text>N(6)-methyl-L-lysyl(20)-[histone H4] + S-adenosyl-L-methionine = N(6),N(6)-dimethyl-L-lysyl(20)-[histone H4] + S-adenosyl-L-homocysteine + H(+)</text>
        <dbReference type="Rhea" id="RHEA:60348"/>
        <dbReference type="Rhea" id="RHEA-COMP:15555"/>
        <dbReference type="Rhea" id="RHEA-COMP:15556"/>
        <dbReference type="ChEBI" id="CHEBI:15378"/>
        <dbReference type="ChEBI" id="CHEBI:57856"/>
        <dbReference type="ChEBI" id="CHEBI:59789"/>
        <dbReference type="ChEBI" id="CHEBI:61929"/>
        <dbReference type="ChEBI" id="CHEBI:61976"/>
        <dbReference type="EC" id="2.1.1.362"/>
    </reaction>
</comment>
<evidence type="ECO:0000256" key="15">
    <source>
        <dbReference type="ARBA" id="ARBA00071597"/>
    </source>
</evidence>
<dbReference type="GO" id="GO:0005694">
    <property type="term" value="C:chromosome"/>
    <property type="evidence" value="ECO:0007669"/>
    <property type="project" value="UniProtKB-SubCell"/>
</dbReference>
<dbReference type="InterPro" id="IPR046341">
    <property type="entry name" value="SET_dom_sf"/>
</dbReference>
<dbReference type="FunFam" id="2.170.270.10:FF:000006">
    <property type="entry name" value="Histone-lysine N-methyltransferase"/>
    <property type="match status" value="1"/>
</dbReference>
<evidence type="ECO:0000256" key="14">
    <source>
        <dbReference type="ARBA" id="ARBA00052814"/>
    </source>
</evidence>
<feature type="domain" description="SET" evidence="17">
    <location>
        <begin position="103"/>
        <end position="215"/>
    </location>
</feature>
<dbReference type="AlphaFoldDB" id="A0AAV6UFU0"/>
<evidence type="ECO:0000256" key="11">
    <source>
        <dbReference type="ARBA" id="ARBA00023163"/>
    </source>
</evidence>
<dbReference type="CDD" id="cd19186">
    <property type="entry name" value="SET_Suv4-20"/>
    <property type="match status" value="1"/>
</dbReference>
<dbReference type="InterPro" id="IPR044426">
    <property type="entry name" value="Suv4-20_SET"/>
</dbReference>
<keyword evidence="8" id="KW-0949">S-adenosyl-L-methionine</keyword>
<evidence type="ECO:0000256" key="6">
    <source>
        <dbReference type="ARBA" id="ARBA00022603"/>
    </source>
</evidence>
<comment type="subcellular location">
    <subcellularLocation>
        <location evidence="2">Chromosome</location>
    </subcellularLocation>
    <subcellularLocation>
        <location evidence="1">Nucleus</location>
    </subcellularLocation>
</comment>
<proteinExistence type="predicted"/>
<dbReference type="PANTHER" id="PTHR12977">
    <property type="entry name" value="SUPPRESSOR OF VARIEGATION 4-20-RELATED"/>
    <property type="match status" value="1"/>
</dbReference>
<evidence type="ECO:0000256" key="3">
    <source>
        <dbReference type="ARBA" id="ARBA00012188"/>
    </source>
</evidence>
<evidence type="ECO:0000256" key="7">
    <source>
        <dbReference type="ARBA" id="ARBA00022679"/>
    </source>
</evidence>
<dbReference type="PROSITE" id="PS51570">
    <property type="entry name" value="SAM_MT43_SUVAR420_2"/>
    <property type="match status" value="1"/>
</dbReference>
<gene>
    <name evidence="18" type="ORF">JTE90_002082</name>
</gene>
<comment type="catalytic activity">
    <reaction evidence="14">
        <text>N(6),N(6)-dimethyl-L-lysyl(20)-[histone H4] + S-adenosyl-L-methionine = N(6),N(6),N(6)-trimethyl-L-lysyl(20)-[histone H4] + S-adenosyl-L-homocysteine + H(+)</text>
        <dbReference type="Rhea" id="RHEA:61992"/>
        <dbReference type="Rhea" id="RHEA-COMP:15556"/>
        <dbReference type="Rhea" id="RHEA-COMP:15998"/>
        <dbReference type="ChEBI" id="CHEBI:15378"/>
        <dbReference type="ChEBI" id="CHEBI:57856"/>
        <dbReference type="ChEBI" id="CHEBI:59789"/>
        <dbReference type="ChEBI" id="CHEBI:61961"/>
        <dbReference type="ChEBI" id="CHEBI:61976"/>
    </reaction>
</comment>
<comment type="caution">
    <text evidence="18">The sequence shown here is derived from an EMBL/GenBank/DDBJ whole genome shotgun (WGS) entry which is preliminary data.</text>
</comment>
<organism evidence="18 19">
    <name type="scientific">Oedothorax gibbosus</name>
    <dbReference type="NCBI Taxonomy" id="931172"/>
    <lineage>
        <taxon>Eukaryota</taxon>
        <taxon>Metazoa</taxon>
        <taxon>Ecdysozoa</taxon>
        <taxon>Arthropoda</taxon>
        <taxon>Chelicerata</taxon>
        <taxon>Arachnida</taxon>
        <taxon>Araneae</taxon>
        <taxon>Araneomorphae</taxon>
        <taxon>Entelegynae</taxon>
        <taxon>Araneoidea</taxon>
        <taxon>Linyphiidae</taxon>
        <taxon>Erigoninae</taxon>
        <taxon>Oedothorax</taxon>
    </lineage>
</organism>